<comment type="similarity">
    <text evidence="10">Belongs to the peroxiredoxin family. BCP/PrxQ subfamily.</text>
</comment>
<dbReference type="OrthoDB" id="9812811at2"/>
<dbReference type="EC" id="1.11.1.24" evidence="3"/>
<dbReference type="Gene3D" id="3.40.30.10">
    <property type="entry name" value="Glutaredoxin"/>
    <property type="match status" value="1"/>
</dbReference>
<dbReference type="SUPFAM" id="SSF52833">
    <property type="entry name" value="Thioredoxin-like"/>
    <property type="match status" value="1"/>
</dbReference>
<gene>
    <name evidence="15" type="ORF">DLM86_28080</name>
</gene>
<dbReference type="InterPro" id="IPR000866">
    <property type="entry name" value="AhpC/TSA"/>
</dbReference>
<dbReference type="PANTHER" id="PTHR42801:SF4">
    <property type="entry name" value="AHPC_TSA FAMILY PROTEIN"/>
    <property type="match status" value="1"/>
</dbReference>
<comment type="subunit">
    <text evidence="2">Monomer.</text>
</comment>
<evidence type="ECO:0000256" key="2">
    <source>
        <dbReference type="ARBA" id="ARBA00011245"/>
    </source>
</evidence>
<feature type="domain" description="Thioredoxin" evidence="14">
    <location>
        <begin position="4"/>
        <end position="156"/>
    </location>
</feature>
<dbReference type="GO" id="GO:0008379">
    <property type="term" value="F:thioredoxin peroxidase activity"/>
    <property type="evidence" value="ECO:0007669"/>
    <property type="project" value="TreeGrafter"/>
</dbReference>
<evidence type="ECO:0000259" key="14">
    <source>
        <dbReference type="PROSITE" id="PS51352"/>
    </source>
</evidence>
<dbReference type="Pfam" id="PF00578">
    <property type="entry name" value="AhpC-TSA"/>
    <property type="match status" value="1"/>
</dbReference>
<proteinExistence type="inferred from homology"/>
<name>A0A2V5JZK0_9BACL</name>
<evidence type="ECO:0000313" key="16">
    <source>
        <dbReference type="Proteomes" id="UP000247476"/>
    </source>
</evidence>
<evidence type="ECO:0000256" key="9">
    <source>
        <dbReference type="ARBA" id="ARBA00032824"/>
    </source>
</evidence>
<dbReference type="CDD" id="cd03017">
    <property type="entry name" value="PRX_BCP"/>
    <property type="match status" value="1"/>
</dbReference>
<evidence type="ECO:0000256" key="7">
    <source>
        <dbReference type="ARBA" id="ARBA00023157"/>
    </source>
</evidence>
<dbReference type="RefSeq" id="WP_110843377.1">
    <property type="nucleotide sequence ID" value="NZ_QJVJ01000017.1"/>
</dbReference>
<evidence type="ECO:0000256" key="5">
    <source>
        <dbReference type="ARBA" id="ARBA00022862"/>
    </source>
</evidence>
<evidence type="ECO:0000256" key="11">
    <source>
        <dbReference type="ARBA" id="ARBA00041373"/>
    </source>
</evidence>
<keyword evidence="7" id="KW-1015">Disulfide bond</keyword>
<keyword evidence="6" id="KW-0560">Oxidoreductase</keyword>
<dbReference type="GO" id="GO:0005737">
    <property type="term" value="C:cytoplasm"/>
    <property type="evidence" value="ECO:0007669"/>
    <property type="project" value="TreeGrafter"/>
</dbReference>
<evidence type="ECO:0000256" key="4">
    <source>
        <dbReference type="ARBA" id="ARBA00022559"/>
    </source>
</evidence>
<keyword evidence="5" id="KW-0049">Antioxidant</keyword>
<evidence type="ECO:0000256" key="3">
    <source>
        <dbReference type="ARBA" id="ARBA00013017"/>
    </source>
</evidence>
<keyword evidence="4 15" id="KW-0575">Peroxidase</keyword>
<comment type="catalytic activity">
    <reaction evidence="12">
        <text>a hydroperoxide + [thioredoxin]-dithiol = an alcohol + [thioredoxin]-disulfide + H2O</text>
        <dbReference type="Rhea" id="RHEA:62620"/>
        <dbReference type="Rhea" id="RHEA-COMP:10698"/>
        <dbReference type="Rhea" id="RHEA-COMP:10700"/>
        <dbReference type="ChEBI" id="CHEBI:15377"/>
        <dbReference type="ChEBI" id="CHEBI:29950"/>
        <dbReference type="ChEBI" id="CHEBI:30879"/>
        <dbReference type="ChEBI" id="CHEBI:35924"/>
        <dbReference type="ChEBI" id="CHEBI:50058"/>
        <dbReference type="EC" id="1.11.1.24"/>
    </reaction>
</comment>
<evidence type="ECO:0000256" key="8">
    <source>
        <dbReference type="ARBA" id="ARBA00023284"/>
    </source>
</evidence>
<dbReference type="NCBIfam" id="NF006960">
    <property type="entry name" value="PRK09437.1"/>
    <property type="match status" value="1"/>
</dbReference>
<evidence type="ECO:0000256" key="10">
    <source>
        <dbReference type="ARBA" id="ARBA00038489"/>
    </source>
</evidence>
<reference evidence="15 16" key="1">
    <citation type="submission" date="2018-05" db="EMBL/GenBank/DDBJ databases">
        <title>Paenibacillus flagellatus sp. nov., isolated from selenium mineral soil.</title>
        <authorList>
            <person name="Dai X."/>
        </authorList>
    </citation>
    <scope>NUCLEOTIDE SEQUENCE [LARGE SCALE GENOMIC DNA]</scope>
    <source>
        <strain evidence="15 16">DXL2</strain>
    </source>
</reference>
<dbReference type="InterPro" id="IPR050924">
    <property type="entry name" value="Peroxiredoxin_BCP/PrxQ"/>
</dbReference>
<dbReference type="AlphaFoldDB" id="A0A2V5JZK0"/>
<keyword evidence="16" id="KW-1185">Reference proteome</keyword>
<organism evidence="15 16">
    <name type="scientific">Paenibacillus flagellatus</name>
    <dbReference type="NCBI Taxonomy" id="2211139"/>
    <lineage>
        <taxon>Bacteria</taxon>
        <taxon>Bacillati</taxon>
        <taxon>Bacillota</taxon>
        <taxon>Bacilli</taxon>
        <taxon>Bacillales</taxon>
        <taxon>Paenibacillaceae</taxon>
        <taxon>Paenibacillus</taxon>
    </lineage>
</organism>
<evidence type="ECO:0000256" key="1">
    <source>
        <dbReference type="ARBA" id="ARBA00003330"/>
    </source>
</evidence>
<feature type="active site" description="Cysteine sulfenic acid (-SOH) intermediate; for peroxidase activity" evidence="13">
    <location>
        <position position="46"/>
    </location>
</feature>
<accession>A0A2V5JZK0</accession>
<dbReference type="Proteomes" id="UP000247476">
    <property type="component" value="Unassembled WGS sequence"/>
</dbReference>
<evidence type="ECO:0000313" key="15">
    <source>
        <dbReference type="EMBL" id="PYI50633.1"/>
    </source>
</evidence>
<sequence length="156" mass="17598">MASLIIGEPAPEFALPASTGKTISLRQFAGKKVVLFFYPEDDTPTCTAEACAFRDGIGRFRRHGVVVLGVSPDPVKKHLKFADKFELPYPLLSDEDLTVCRLYDVWKLKKLYGREYMGVQRSTFLIDRNGILVREWRNVRIKGHVEAVLDAAKELG</sequence>
<dbReference type="GO" id="GO:0034599">
    <property type="term" value="P:cellular response to oxidative stress"/>
    <property type="evidence" value="ECO:0007669"/>
    <property type="project" value="TreeGrafter"/>
</dbReference>
<dbReference type="PANTHER" id="PTHR42801">
    <property type="entry name" value="THIOREDOXIN-DEPENDENT PEROXIDE REDUCTASE"/>
    <property type="match status" value="1"/>
</dbReference>
<dbReference type="PROSITE" id="PS51352">
    <property type="entry name" value="THIOREDOXIN_2"/>
    <property type="match status" value="1"/>
</dbReference>
<evidence type="ECO:0000256" key="6">
    <source>
        <dbReference type="ARBA" id="ARBA00023002"/>
    </source>
</evidence>
<dbReference type="PIRSF" id="PIRSF000239">
    <property type="entry name" value="AHPC"/>
    <property type="match status" value="1"/>
</dbReference>
<protein>
    <recommendedName>
        <fullName evidence="3">thioredoxin-dependent peroxiredoxin</fullName>
        <ecNumber evidence="3">1.11.1.24</ecNumber>
    </recommendedName>
    <alternativeName>
        <fullName evidence="11">Bacterioferritin comigratory protein</fullName>
    </alternativeName>
    <alternativeName>
        <fullName evidence="9">Thioredoxin peroxidase</fullName>
    </alternativeName>
</protein>
<dbReference type="InterPro" id="IPR013766">
    <property type="entry name" value="Thioredoxin_domain"/>
</dbReference>
<keyword evidence="8" id="KW-0676">Redox-active center</keyword>
<comment type="caution">
    <text evidence="15">The sequence shown here is derived from an EMBL/GenBank/DDBJ whole genome shotgun (WGS) entry which is preliminary data.</text>
</comment>
<dbReference type="FunFam" id="3.40.30.10:FF:000007">
    <property type="entry name" value="Thioredoxin-dependent thiol peroxidase"/>
    <property type="match status" value="1"/>
</dbReference>
<dbReference type="InterPro" id="IPR036249">
    <property type="entry name" value="Thioredoxin-like_sf"/>
</dbReference>
<evidence type="ECO:0000256" key="13">
    <source>
        <dbReference type="PIRSR" id="PIRSR000239-1"/>
    </source>
</evidence>
<dbReference type="GO" id="GO:0045454">
    <property type="term" value="P:cell redox homeostasis"/>
    <property type="evidence" value="ECO:0007669"/>
    <property type="project" value="TreeGrafter"/>
</dbReference>
<dbReference type="EMBL" id="QJVJ01000017">
    <property type="protein sequence ID" value="PYI50633.1"/>
    <property type="molecule type" value="Genomic_DNA"/>
</dbReference>
<evidence type="ECO:0000256" key="12">
    <source>
        <dbReference type="ARBA" id="ARBA00049091"/>
    </source>
</evidence>
<comment type="function">
    <text evidence="1">Thiol-specific peroxidase that catalyzes the reduction of hydrogen peroxide and organic hydroperoxides to water and alcohols, respectively. Plays a role in cell protection against oxidative stress by detoxifying peroxides and as sensor of hydrogen peroxide-mediated signaling events.</text>
</comment>
<dbReference type="InterPro" id="IPR024706">
    <property type="entry name" value="Peroxiredoxin_AhpC-typ"/>
</dbReference>